<gene>
    <name evidence="2" type="ORF">GBAG_2933</name>
</gene>
<protein>
    <submittedName>
        <fullName evidence="2">Ankyrin repeat protein</fullName>
    </submittedName>
</protein>
<dbReference type="InterPro" id="IPR036770">
    <property type="entry name" value="Ankyrin_rpt-contain_sf"/>
</dbReference>
<dbReference type="AlphaFoldDB" id="A0A085G8C6"/>
<dbReference type="EMBL" id="JMPI01000047">
    <property type="protein sequence ID" value="KFC79971.1"/>
    <property type="molecule type" value="Genomic_DNA"/>
</dbReference>
<feature type="repeat" description="ANK" evidence="1">
    <location>
        <begin position="38"/>
        <end position="71"/>
    </location>
</feature>
<dbReference type="STRING" id="1006004.GBAG_2933"/>
<organism evidence="2 3">
    <name type="scientific">Buttiauxella agrestis ATCC 33320</name>
    <dbReference type="NCBI Taxonomy" id="1006004"/>
    <lineage>
        <taxon>Bacteria</taxon>
        <taxon>Pseudomonadati</taxon>
        <taxon>Pseudomonadota</taxon>
        <taxon>Gammaproteobacteria</taxon>
        <taxon>Enterobacterales</taxon>
        <taxon>Enterobacteriaceae</taxon>
        <taxon>Buttiauxella</taxon>
    </lineage>
</organism>
<accession>A0A085G8C6</accession>
<dbReference type="PROSITE" id="PS50088">
    <property type="entry name" value="ANK_REPEAT"/>
    <property type="match status" value="1"/>
</dbReference>
<dbReference type="InterPro" id="IPR002110">
    <property type="entry name" value="Ankyrin_rpt"/>
</dbReference>
<dbReference type="eggNOG" id="ENOG5033DWF">
    <property type="taxonomic scope" value="Bacteria"/>
</dbReference>
<evidence type="ECO:0000256" key="1">
    <source>
        <dbReference type="PROSITE-ProRule" id="PRU00023"/>
    </source>
</evidence>
<evidence type="ECO:0000313" key="2">
    <source>
        <dbReference type="EMBL" id="KFC79971.1"/>
    </source>
</evidence>
<dbReference type="Proteomes" id="UP000028653">
    <property type="component" value="Unassembled WGS sequence"/>
</dbReference>
<comment type="caution">
    <text evidence="2">The sequence shown here is derived from an EMBL/GenBank/DDBJ whole genome shotgun (WGS) entry which is preliminary data.</text>
</comment>
<dbReference type="Pfam" id="PF00023">
    <property type="entry name" value="Ank"/>
    <property type="match status" value="1"/>
</dbReference>
<dbReference type="RefSeq" id="WP_081908414.1">
    <property type="nucleotide sequence ID" value="NZ_JMPI01000047.1"/>
</dbReference>
<dbReference type="SUPFAM" id="SSF48403">
    <property type="entry name" value="Ankyrin repeat"/>
    <property type="match status" value="1"/>
</dbReference>
<dbReference type="OrthoDB" id="9806181at2"/>
<dbReference type="PROSITE" id="PS50297">
    <property type="entry name" value="ANK_REP_REGION"/>
    <property type="match status" value="1"/>
</dbReference>
<evidence type="ECO:0000313" key="3">
    <source>
        <dbReference type="Proteomes" id="UP000028653"/>
    </source>
</evidence>
<sequence length="320" mass="36077">MMSVSDKVLKLAFQGEWNTLLPILRDYPDLVNHPSEPKGYTPLHQAAWHGANLSVIGELLSIGADPSATTNAKRQTAYDIVVEKHKRPELEYLLFPQKVTIAQILRKVVATERQLFTDYDGNQILVDKMIAACGVEQCPDDLNELDTRLSHLFFALTGKVISTVDSVRFSVSSSFTFEIEPDFFRLIFFPLVHKVAAKKISYLESDWAVVSDLFDPAPTQWGLRGSLFLWLEMRQALCQVSIPEDKDEIANIISAAFQSLTGKSLINRVGGNDFYVERFSRGGGSSGYVASLFWLNEFIPQLQQRLTWLQTVWSISPRSL</sequence>
<keyword evidence="1" id="KW-0040">ANK repeat</keyword>
<reference evidence="2 3" key="1">
    <citation type="submission" date="2014-05" db="EMBL/GenBank/DDBJ databases">
        <title>ATOL: Assembling a taxonomically balanced genome-scale reconstruction of the evolutionary history of the Enterobacteriaceae.</title>
        <authorList>
            <person name="Plunkett G.III."/>
            <person name="Neeno-Eckwall E.C."/>
            <person name="Glasner J.D."/>
            <person name="Perna N.T."/>
        </authorList>
    </citation>
    <scope>NUCLEOTIDE SEQUENCE [LARGE SCALE GENOMIC DNA]</scope>
    <source>
        <strain evidence="2 3">ATCC 33320</strain>
    </source>
</reference>
<keyword evidence="3" id="KW-1185">Reference proteome</keyword>
<name>A0A085G8C6_9ENTR</name>
<proteinExistence type="predicted"/>
<dbReference type="Gene3D" id="1.25.40.20">
    <property type="entry name" value="Ankyrin repeat-containing domain"/>
    <property type="match status" value="1"/>
</dbReference>